<dbReference type="PRINTS" id="PR00421">
    <property type="entry name" value="THIOREDOXIN"/>
</dbReference>
<name>A0A6P6TM75_COFAR</name>
<dbReference type="InterPro" id="IPR036249">
    <property type="entry name" value="Thioredoxin-like_sf"/>
</dbReference>
<dbReference type="Pfam" id="PF00085">
    <property type="entry name" value="Thioredoxin"/>
    <property type="match status" value="1"/>
</dbReference>
<keyword evidence="3" id="KW-0676">Redox-active center</keyword>
<dbReference type="AlphaFoldDB" id="A0A6P6TM75"/>
<dbReference type="RefSeq" id="XP_027079155.2">
    <property type="nucleotide sequence ID" value="XM_027223354.2"/>
</dbReference>
<accession>A0A6P6TM75</accession>
<evidence type="ECO:0000313" key="5">
    <source>
        <dbReference type="Proteomes" id="UP001652660"/>
    </source>
</evidence>
<dbReference type="Proteomes" id="UP001652660">
    <property type="component" value="Chromosome 1e"/>
</dbReference>
<dbReference type="PROSITE" id="PS51352">
    <property type="entry name" value="THIOREDOXIN_2"/>
    <property type="match status" value="1"/>
</dbReference>
<proteinExistence type="inferred from homology"/>
<evidence type="ECO:0000256" key="1">
    <source>
        <dbReference type="ARBA" id="ARBA00023157"/>
    </source>
</evidence>
<gene>
    <name evidence="6" type="primary">LOC113702240</name>
</gene>
<comment type="similarity">
    <text evidence="2">Belongs to the thioredoxin family. Plant F-type subfamily.</text>
</comment>
<dbReference type="PROSITE" id="PS00194">
    <property type="entry name" value="THIOREDOXIN_1"/>
    <property type="match status" value="1"/>
</dbReference>
<dbReference type="InterPro" id="IPR005746">
    <property type="entry name" value="Thioredoxin"/>
</dbReference>
<keyword evidence="5" id="KW-1185">Reference proteome</keyword>
<dbReference type="GeneID" id="113702240"/>
<organism evidence="5 6">
    <name type="scientific">Coffea arabica</name>
    <name type="common">Arabian coffee</name>
    <dbReference type="NCBI Taxonomy" id="13443"/>
    <lineage>
        <taxon>Eukaryota</taxon>
        <taxon>Viridiplantae</taxon>
        <taxon>Streptophyta</taxon>
        <taxon>Embryophyta</taxon>
        <taxon>Tracheophyta</taxon>
        <taxon>Spermatophyta</taxon>
        <taxon>Magnoliopsida</taxon>
        <taxon>eudicotyledons</taxon>
        <taxon>Gunneridae</taxon>
        <taxon>Pentapetalae</taxon>
        <taxon>asterids</taxon>
        <taxon>lamiids</taxon>
        <taxon>Gentianales</taxon>
        <taxon>Rubiaceae</taxon>
        <taxon>Ixoroideae</taxon>
        <taxon>Gardenieae complex</taxon>
        <taxon>Bertiereae - Coffeeae clade</taxon>
        <taxon>Coffeeae</taxon>
        <taxon>Coffea</taxon>
    </lineage>
</organism>
<dbReference type="InterPro" id="IPR013766">
    <property type="entry name" value="Thioredoxin_domain"/>
</dbReference>
<feature type="disulfide bond" description="Redox-active" evidence="3">
    <location>
        <begin position="10"/>
        <end position="13"/>
    </location>
</feature>
<protein>
    <submittedName>
        <fullName evidence="6">Thioredoxin O1, mitochondrial-like</fullName>
    </submittedName>
</protein>
<dbReference type="GO" id="GO:0015035">
    <property type="term" value="F:protein-disulfide reductase activity"/>
    <property type="evidence" value="ECO:0007669"/>
    <property type="project" value="InterPro"/>
</dbReference>
<evidence type="ECO:0000256" key="3">
    <source>
        <dbReference type="PIRSR" id="PIRSR000077-4"/>
    </source>
</evidence>
<evidence type="ECO:0000313" key="6">
    <source>
        <dbReference type="RefSeq" id="XP_027079155.2"/>
    </source>
</evidence>
<dbReference type="PIRSF" id="PIRSF000077">
    <property type="entry name" value="Thioredoxin"/>
    <property type="match status" value="1"/>
</dbReference>
<dbReference type="PANTHER" id="PTHR46115">
    <property type="entry name" value="THIOREDOXIN-LIKE PROTEIN 1"/>
    <property type="match status" value="1"/>
</dbReference>
<dbReference type="OrthoDB" id="2121326at2759"/>
<reference evidence="6" key="2">
    <citation type="submission" date="2025-08" db="UniProtKB">
        <authorList>
            <consortium name="RefSeq"/>
        </authorList>
    </citation>
    <scope>IDENTIFICATION</scope>
    <source>
        <tissue evidence="6">Leaves</tissue>
    </source>
</reference>
<dbReference type="InterPro" id="IPR017937">
    <property type="entry name" value="Thioredoxin_CS"/>
</dbReference>
<dbReference type="CDD" id="cd02947">
    <property type="entry name" value="TRX_family"/>
    <property type="match status" value="1"/>
</dbReference>
<sequence>VIVYFTAAWCGPCKFISPVIGQLSEKYPHVTTYKIDIDKDALAEALMKLGIHSVPTIHFFQNGKKASEMVGADVKQLNATMEELYNLSMKVAFIS</sequence>
<keyword evidence="1 3" id="KW-1015">Disulfide bond</keyword>
<evidence type="ECO:0000259" key="4">
    <source>
        <dbReference type="PROSITE" id="PS51352"/>
    </source>
</evidence>
<feature type="non-terminal residue" evidence="6">
    <location>
        <position position="1"/>
    </location>
</feature>
<dbReference type="Gene3D" id="3.40.30.10">
    <property type="entry name" value="Glutaredoxin"/>
    <property type="match status" value="1"/>
</dbReference>
<dbReference type="SUPFAM" id="SSF52833">
    <property type="entry name" value="Thioredoxin-like"/>
    <property type="match status" value="1"/>
</dbReference>
<reference evidence="5" key="1">
    <citation type="journal article" date="2025" name="Foods">
        <title>Unveiling the Microbial Signatures of Arabica Coffee Cherries: Insights into Ripeness Specific Diversity, Functional Traits, and Implications for Quality and Safety.</title>
        <authorList>
            <consortium name="RefSeq"/>
            <person name="Tenea G.N."/>
            <person name="Cifuentes V."/>
            <person name="Reyes P."/>
            <person name="Cevallos-Vallejos M."/>
        </authorList>
    </citation>
    <scope>NUCLEOTIDE SEQUENCE [LARGE SCALE GENOMIC DNA]</scope>
</reference>
<feature type="domain" description="Thioredoxin" evidence="4">
    <location>
        <begin position="1"/>
        <end position="86"/>
    </location>
</feature>
<evidence type="ECO:0000256" key="2">
    <source>
        <dbReference type="ARBA" id="ARBA00038337"/>
    </source>
</evidence>